<feature type="domain" description="FAS1" evidence="1">
    <location>
        <begin position="39"/>
        <end position="168"/>
    </location>
</feature>
<dbReference type="SMART" id="SM00554">
    <property type="entry name" value="FAS1"/>
    <property type="match status" value="1"/>
</dbReference>
<dbReference type="FunFam" id="2.30.180.10:FF:000032">
    <property type="entry name" value="Fasciclin domain-containing protein, putative"/>
    <property type="match status" value="1"/>
</dbReference>
<dbReference type="EC" id="4.2.3.1" evidence="2"/>
<dbReference type="GO" id="GO:0004795">
    <property type="term" value="F:threonine synthase activity"/>
    <property type="evidence" value="ECO:0007669"/>
    <property type="project" value="UniProtKB-EC"/>
</dbReference>
<keyword evidence="2" id="KW-0456">Lyase</keyword>
<evidence type="ECO:0000259" key="1">
    <source>
        <dbReference type="PROSITE" id="PS50213"/>
    </source>
</evidence>
<evidence type="ECO:0000313" key="2">
    <source>
        <dbReference type="EMBL" id="CBA29093.1"/>
    </source>
</evidence>
<dbReference type="InterPro" id="IPR006311">
    <property type="entry name" value="TAT_signal"/>
</dbReference>
<dbReference type="PANTHER" id="PTHR10900:SF77">
    <property type="entry name" value="FI19380P1"/>
    <property type="match status" value="1"/>
</dbReference>
<organism evidence="2">
    <name type="scientific">Curvibacter symbiont subsp. Hydra magnipapillata</name>
    <dbReference type="NCBI Taxonomy" id="667019"/>
    <lineage>
        <taxon>Bacteria</taxon>
        <taxon>Pseudomonadati</taxon>
        <taxon>Pseudomonadota</taxon>
        <taxon>Betaproteobacteria</taxon>
        <taxon>Burkholderiales</taxon>
        <taxon>Comamonadaceae</taxon>
        <taxon>Curvibacter</taxon>
    </lineage>
</organism>
<dbReference type="InterPro" id="IPR036378">
    <property type="entry name" value="FAS1_dom_sf"/>
</dbReference>
<dbReference type="Gene3D" id="2.30.180.10">
    <property type="entry name" value="FAS1 domain"/>
    <property type="match status" value="1"/>
</dbReference>
<protein>
    <submittedName>
        <fullName evidence="2">Uncharacterized protein sll1483</fullName>
        <ecNumber evidence="2">4.2.3.1</ecNumber>
    </submittedName>
</protein>
<dbReference type="InterPro" id="IPR000782">
    <property type="entry name" value="FAS1_domain"/>
</dbReference>
<name>C9YA91_CURXX</name>
<reference evidence="2" key="1">
    <citation type="journal article" date="2010" name="Nature">
        <title>The dynamic genome of Hydra.</title>
        <authorList>
            <person name="Chapman J.A."/>
            <person name="Kirkness E.F."/>
            <person name="Simakov O."/>
            <person name="Hampson S.E."/>
            <person name="Mitros T."/>
            <person name="Weinmaier T."/>
            <person name="Rattei T."/>
            <person name="Balasubramanian P.G."/>
            <person name="Borman J."/>
            <person name="Busam D."/>
            <person name="Disbennett K."/>
            <person name="Pfannkoch C."/>
            <person name="Sumin N."/>
            <person name="Sutton G."/>
            <person name="Viswanathan L."/>
            <person name="Walenz B."/>
            <person name="Goodstein D.M."/>
            <person name="Hellsten U."/>
            <person name="Kawashima T."/>
            <person name="Prochnik S.E."/>
            <person name="Putnam N.H."/>
            <person name="Shu S."/>
            <person name="Blumberg B."/>
            <person name="Dana C.E."/>
            <person name="Gee L."/>
            <person name="Kibler D.F."/>
            <person name="Law L."/>
            <person name="Lindgens D."/>
            <person name="Martinez D.E."/>
            <person name="Peng J."/>
            <person name="Wigge P.A."/>
            <person name="Bertulat B."/>
            <person name="Guder C."/>
            <person name="Nakamura Y."/>
            <person name="Ozbek S."/>
            <person name="Watanabe H."/>
            <person name="Khalturin K."/>
            <person name="Hemmrich G."/>
            <person name="Franke A."/>
            <person name="Augustin R."/>
            <person name="Fraune S."/>
            <person name="Hayakawa E."/>
            <person name="Hayakawa S."/>
            <person name="Hirose M."/>
            <person name="Hwang J."/>
            <person name="Ikeo K."/>
            <person name="Nishimiya-Fujisawa C."/>
            <person name="Ogura A."/>
            <person name="Takahashi T."/>
            <person name="Steinmetz P.R."/>
            <person name="Zhang X."/>
            <person name="Aufschnaiter R."/>
            <person name="Eder M.K."/>
            <person name="Gorny A.K."/>
            <person name="Salvenmoser W."/>
            <person name="Heimberg A.M."/>
            <person name="Wheeler B.M."/>
            <person name="Peterson K.J."/>
            <person name="Boettger A."/>
            <person name="Tischler P."/>
            <person name="Wolf A."/>
            <person name="Gojobori T."/>
            <person name="Remington K.A."/>
            <person name="Strausberg R.L."/>
            <person name="Venter J."/>
            <person name="Technau U."/>
            <person name="Hobmayer B."/>
            <person name="Bosch T.C."/>
            <person name="Holstein T.W."/>
            <person name="Fujisawa T."/>
            <person name="Bode H.R."/>
            <person name="David C.N."/>
            <person name="Rokhsar D.S."/>
            <person name="Steele R.E."/>
        </authorList>
    </citation>
    <scope>NUCLEOTIDE SEQUENCE</scope>
</reference>
<proteinExistence type="predicted"/>
<accession>C9YA91</accession>
<dbReference type="PROSITE" id="PS51318">
    <property type="entry name" value="TAT"/>
    <property type="match status" value="1"/>
</dbReference>
<dbReference type="PANTHER" id="PTHR10900">
    <property type="entry name" value="PERIOSTIN-RELATED"/>
    <property type="match status" value="1"/>
</dbReference>
<sequence>MRFSTLEPAMSVFDLSRRTLIVAATVLAGLSGCATVSQPVSVADTIARTPSLSTLNSLVSKAGLTEALKGAGPFTVFAPSNDAFKAVPAKTLDELAANPEKLKAVLTFHVVPGKLAAADIKNSNVKSLNGAVLAVSKAGTFVTVENAAVTDADLLATNGVVHVVDTVLLPPAK</sequence>
<dbReference type="PROSITE" id="PS50213">
    <property type="entry name" value="FAS1"/>
    <property type="match status" value="1"/>
</dbReference>
<gene>
    <name evidence="2" type="ORF">Csp_A10420</name>
</gene>
<dbReference type="GO" id="GO:0005615">
    <property type="term" value="C:extracellular space"/>
    <property type="evidence" value="ECO:0007669"/>
    <property type="project" value="TreeGrafter"/>
</dbReference>
<dbReference type="PROSITE" id="PS51257">
    <property type="entry name" value="PROKAR_LIPOPROTEIN"/>
    <property type="match status" value="1"/>
</dbReference>
<dbReference type="InterPro" id="IPR050904">
    <property type="entry name" value="Adhesion/Biosynth-related"/>
</dbReference>
<dbReference type="SUPFAM" id="SSF82153">
    <property type="entry name" value="FAS1 domain"/>
    <property type="match status" value="1"/>
</dbReference>
<dbReference type="Pfam" id="PF02469">
    <property type="entry name" value="Fasciclin"/>
    <property type="match status" value="1"/>
</dbReference>
<dbReference type="AlphaFoldDB" id="C9YA91"/>
<dbReference type="EMBL" id="FN543104">
    <property type="protein sequence ID" value="CBA29093.1"/>
    <property type="molecule type" value="Genomic_DNA"/>
</dbReference>